<proteinExistence type="predicted"/>
<evidence type="ECO:0000313" key="3">
    <source>
        <dbReference type="Proteomes" id="UP001140949"/>
    </source>
</evidence>
<feature type="region of interest" description="Disordered" evidence="1">
    <location>
        <begin position="65"/>
        <end position="84"/>
    </location>
</feature>
<organism evidence="2 3">
    <name type="scientific">Iris pallida</name>
    <name type="common">Sweet iris</name>
    <dbReference type="NCBI Taxonomy" id="29817"/>
    <lineage>
        <taxon>Eukaryota</taxon>
        <taxon>Viridiplantae</taxon>
        <taxon>Streptophyta</taxon>
        <taxon>Embryophyta</taxon>
        <taxon>Tracheophyta</taxon>
        <taxon>Spermatophyta</taxon>
        <taxon>Magnoliopsida</taxon>
        <taxon>Liliopsida</taxon>
        <taxon>Asparagales</taxon>
        <taxon>Iridaceae</taxon>
        <taxon>Iridoideae</taxon>
        <taxon>Irideae</taxon>
        <taxon>Iris</taxon>
    </lineage>
</organism>
<name>A0AAX6EXK4_IRIPA</name>
<reference evidence="2" key="1">
    <citation type="journal article" date="2023" name="GigaByte">
        <title>Genome assembly of the bearded iris, Iris pallida Lam.</title>
        <authorList>
            <person name="Bruccoleri R.E."/>
            <person name="Oakeley E.J."/>
            <person name="Faust A.M.E."/>
            <person name="Altorfer M."/>
            <person name="Dessus-Babus S."/>
            <person name="Burckhardt D."/>
            <person name="Oertli M."/>
            <person name="Naumann U."/>
            <person name="Petersen F."/>
            <person name="Wong J."/>
        </authorList>
    </citation>
    <scope>NUCLEOTIDE SEQUENCE</scope>
    <source>
        <strain evidence="2">GSM-AAB239-AS_SAM_17_03QT</strain>
    </source>
</reference>
<keyword evidence="3" id="KW-1185">Reference proteome</keyword>
<dbReference type="AlphaFoldDB" id="A0AAX6EXK4"/>
<dbReference type="Proteomes" id="UP001140949">
    <property type="component" value="Unassembled WGS sequence"/>
</dbReference>
<evidence type="ECO:0000256" key="1">
    <source>
        <dbReference type="SAM" id="MobiDB-lite"/>
    </source>
</evidence>
<sequence length="122" mass="13304">MTCAQPHASAAALAADPLSVRLPAIPATRCQCPPRQTRSPIPLSPFRTAARVRCRVRPDAFPRLRAGDDARVPSPRHPLGAPSQLPVRILNPSRYLLAVAFHAEVTPKMISRSSVLRTMEQP</sequence>
<evidence type="ECO:0000313" key="2">
    <source>
        <dbReference type="EMBL" id="KAJ6808535.1"/>
    </source>
</evidence>
<accession>A0AAX6EXK4</accession>
<dbReference type="EMBL" id="JANAVB010033279">
    <property type="protein sequence ID" value="KAJ6808535.1"/>
    <property type="molecule type" value="Genomic_DNA"/>
</dbReference>
<gene>
    <name evidence="2" type="ORF">M6B38_167470</name>
</gene>
<comment type="caution">
    <text evidence="2">The sequence shown here is derived from an EMBL/GenBank/DDBJ whole genome shotgun (WGS) entry which is preliminary data.</text>
</comment>
<reference evidence="2" key="2">
    <citation type="submission" date="2023-04" db="EMBL/GenBank/DDBJ databases">
        <authorList>
            <person name="Bruccoleri R.E."/>
            <person name="Oakeley E.J."/>
            <person name="Faust A.-M."/>
            <person name="Dessus-Babus S."/>
            <person name="Altorfer M."/>
            <person name="Burckhardt D."/>
            <person name="Oertli M."/>
            <person name="Naumann U."/>
            <person name="Petersen F."/>
            <person name="Wong J."/>
        </authorList>
    </citation>
    <scope>NUCLEOTIDE SEQUENCE</scope>
    <source>
        <strain evidence="2">GSM-AAB239-AS_SAM_17_03QT</strain>
        <tissue evidence="2">Leaf</tissue>
    </source>
</reference>
<protein>
    <submittedName>
        <fullName evidence="2">Vegetative cell wall protein gp1-like isoform X4</fullName>
    </submittedName>
</protein>